<dbReference type="GO" id="GO:0005737">
    <property type="term" value="C:cytoplasm"/>
    <property type="evidence" value="ECO:0007669"/>
    <property type="project" value="UniProtKB-SubCell"/>
</dbReference>
<dbReference type="PIRSF" id="PIRSF000722">
    <property type="entry name" value="Acetate_prop_kin"/>
    <property type="match status" value="1"/>
</dbReference>
<dbReference type="PANTHER" id="PTHR21060:SF15">
    <property type="entry name" value="ACETATE KINASE-RELATED"/>
    <property type="match status" value="1"/>
</dbReference>
<dbReference type="CDD" id="cd24010">
    <property type="entry name" value="ASKHA_NBD_AcK_PK"/>
    <property type="match status" value="1"/>
</dbReference>
<keyword evidence="9" id="KW-1185">Reference proteome</keyword>
<comment type="caution">
    <text evidence="8">The sequence shown here is derived from an EMBL/GenBank/DDBJ whole genome shotgun (WGS) entry which is preliminary data.</text>
</comment>
<feature type="binding site" evidence="6">
    <location>
        <position position="7"/>
    </location>
    <ligand>
        <name>Mg(2+)</name>
        <dbReference type="ChEBI" id="CHEBI:18420"/>
    </ligand>
</feature>
<dbReference type="EC" id="2.7.2.1" evidence="6"/>
<feature type="binding site" evidence="6">
    <location>
        <position position="385"/>
    </location>
    <ligand>
        <name>Mg(2+)</name>
        <dbReference type="ChEBI" id="CHEBI:18420"/>
    </ligand>
</feature>
<dbReference type="PRINTS" id="PR00471">
    <property type="entry name" value="ACETATEKNASE"/>
</dbReference>
<comment type="function">
    <text evidence="6">Catalyzes the formation of acetyl phosphate from acetate and ATP. Can also catalyze the reverse reaction.</text>
</comment>
<dbReference type="GO" id="GO:0006083">
    <property type="term" value="P:acetate metabolic process"/>
    <property type="evidence" value="ECO:0007669"/>
    <property type="project" value="TreeGrafter"/>
</dbReference>
<feature type="binding site" evidence="6">
    <location>
        <begin position="208"/>
        <end position="212"/>
    </location>
    <ligand>
        <name>ATP</name>
        <dbReference type="ChEBI" id="CHEBI:30616"/>
    </ligand>
</feature>
<dbReference type="InterPro" id="IPR043129">
    <property type="entry name" value="ATPase_NBD"/>
</dbReference>
<comment type="cofactor">
    <cofactor evidence="6">
        <name>Mg(2+)</name>
        <dbReference type="ChEBI" id="CHEBI:18420"/>
    </cofactor>
    <cofactor evidence="6">
        <name>Mn(2+)</name>
        <dbReference type="ChEBI" id="CHEBI:29035"/>
    </cofactor>
    <text evidence="6">Mg(2+). Can also accept Mn(2+).</text>
</comment>
<feature type="binding site" evidence="6">
    <location>
        <begin position="331"/>
        <end position="335"/>
    </location>
    <ligand>
        <name>ATP</name>
        <dbReference type="ChEBI" id="CHEBI:30616"/>
    </ligand>
</feature>
<keyword evidence="2 6" id="KW-0808">Transferase</keyword>
<dbReference type="PROSITE" id="PS01075">
    <property type="entry name" value="ACETATE_KINASE_1"/>
    <property type="match status" value="1"/>
</dbReference>
<dbReference type="AlphaFoldDB" id="A0A5C4T3B1"/>
<evidence type="ECO:0000256" key="3">
    <source>
        <dbReference type="ARBA" id="ARBA00022741"/>
    </source>
</evidence>
<accession>A0A5C4T3B1</accession>
<name>A0A5C4T3B1_9BACL</name>
<sequence>MNVLVINAGSSSVKYQLFDMTNETVMAKGKVERIGMETAMLTHEPAGKLEIREVSEILDHTTAIRKVLRILTDPKEGVLRSLHDVHAVGHRVVHGGETFSGSVRIDEGVKQEIKRLFDLAPLHNPGALTGILAVEANLPHITQVAAFDTAFHQTMPPVSFRYPIPSVFYKKHRVRRYGFHGTSHQYVSGRVSELSGRPLDQMKMITCHIGNGASVTAIMNGKSFDTSMGLTPLEGLMMGTRSGDIDPAIVPFAMDKEDLSLNEVNSMLNRHSGLFAVSGGLGDMREIIEAAQEGDRNAQLAFDMYEYRLRKYIGAYAAAMNGFDALVFTAGVGENSALLRKTVCDRLSFLGVKLDDEANERRTGDDRIVSAADSRIEVWVIPTNEELMIARDTFREAVNETMQPST</sequence>
<dbReference type="OrthoDB" id="9802453at2"/>
<evidence type="ECO:0000256" key="1">
    <source>
        <dbReference type="ARBA" id="ARBA00008748"/>
    </source>
</evidence>
<dbReference type="NCBIfam" id="TIGR00016">
    <property type="entry name" value="ackA"/>
    <property type="match status" value="1"/>
</dbReference>
<feature type="binding site" evidence="6">
    <location>
        <begin position="283"/>
        <end position="285"/>
    </location>
    <ligand>
        <name>ATP</name>
        <dbReference type="ChEBI" id="CHEBI:30616"/>
    </ligand>
</feature>
<protein>
    <recommendedName>
        <fullName evidence="6">Acetate kinase</fullName>
        <ecNumber evidence="6">2.7.2.1</ecNumber>
    </recommendedName>
    <alternativeName>
        <fullName evidence="6">Acetokinase</fullName>
    </alternativeName>
</protein>
<dbReference type="Gene3D" id="3.30.420.40">
    <property type="match status" value="2"/>
</dbReference>
<dbReference type="UniPathway" id="UPA00340">
    <property type="reaction ID" value="UER00458"/>
</dbReference>
<keyword evidence="5 6" id="KW-0067">ATP-binding</keyword>
<dbReference type="RefSeq" id="WP_139604968.1">
    <property type="nucleotide sequence ID" value="NZ_VDCQ01000041.1"/>
</dbReference>
<dbReference type="SUPFAM" id="SSF53067">
    <property type="entry name" value="Actin-like ATPase domain"/>
    <property type="match status" value="2"/>
</dbReference>
<dbReference type="InterPro" id="IPR023865">
    <property type="entry name" value="Aliphatic_acid_kinase_CS"/>
</dbReference>
<evidence type="ECO:0000256" key="7">
    <source>
        <dbReference type="RuleBase" id="RU003835"/>
    </source>
</evidence>
<dbReference type="Proteomes" id="UP000307943">
    <property type="component" value="Unassembled WGS sequence"/>
</dbReference>
<proteinExistence type="inferred from homology"/>
<keyword evidence="3 6" id="KW-0547">Nucleotide-binding</keyword>
<keyword evidence="6" id="KW-0460">Magnesium</keyword>
<dbReference type="PANTHER" id="PTHR21060">
    <property type="entry name" value="ACETATE KINASE"/>
    <property type="match status" value="1"/>
</dbReference>
<feature type="site" description="Transition state stabilizer" evidence="6">
    <location>
        <position position="241"/>
    </location>
</feature>
<dbReference type="InterPro" id="IPR004372">
    <property type="entry name" value="Ac/propionate_kinase"/>
</dbReference>
<evidence type="ECO:0000256" key="2">
    <source>
        <dbReference type="ARBA" id="ARBA00022679"/>
    </source>
</evidence>
<comment type="pathway">
    <text evidence="6">Metabolic intermediate biosynthesis; acetyl-CoA biosynthesis; acetyl-CoA from acetate: step 1/2.</text>
</comment>
<evidence type="ECO:0000313" key="8">
    <source>
        <dbReference type="EMBL" id="TNJ63552.1"/>
    </source>
</evidence>
<organism evidence="8 9">
    <name type="scientific">Paenibacillus hemerocallicola</name>
    <dbReference type="NCBI Taxonomy" id="1172614"/>
    <lineage>
        <taxon>Bacteria</taxon>
        <taxon>Bacillati</taxon>
        <taxon>Bacillota</taxon>
        <taxon>Bacilli</taxon>
        <taxon>Bacillales</taxon>
        <taxon>Paenibacillaceae</taxon>
        <taxon>Paenibacillus</taxon>
    </lineage>
</organism>
<dbReference type="EMBL" id="VDCQ01000041">
    <property type="protein sequence ID" value="TNJ63552.1"/>
    <property type="molecule type" value="Genomic_DNA"/>
</dbReference>
<dbReference type="Pfam" id="PF00871">
    <property type="entry name" value="Acetate_kinase"/>
    <property type="match status" value="1"/>
</dbReference>
<evidence type="ECO:0000256" key="5">
    <source>
        <dbReference type="ARBA" id="ARBA00022840"/>
    </source>
</evidence>
<dbReference type="GO" id="GO:0005524">
    <property type="term" value="F:ATP binding"/>
    <property type="evidence" value="ECO:0007669"/>
    <property type="project" value="UniProtKB-KW"/>
</dbReference>
<dbReference type="GO" id="GO:0000287">
    <property type="term" value="F:magnesium ion binding"/>
    <property type="evidence" value="ECO:0007669"/>
    <property type="project" value="UniProtKB-UniRule"/>
</dbReference>
<comment type="subunit">
    <text evidence="6">Homodimer.</text>
</comment>
<keyword evidence="6" id="KW-0963">Cytoplasm</keyword>
<comment type="similarity">
    <text evidence="1 6 7">Belongs to the acetokinase family.</text>
</comment>
<dbReference type="HAMAP" id="MF_00020">
    <property type="entry name" value="Acetate_kinase"/>
    <property type="match status" value="1"/>
</dbReference>
<dbReference type="InterPro" id="IPR000890">
    <property type="entry name" value="Aliphatic_acid_kin_short-chain"/>
</dbReference>
<dbReference type="GO" id="GO:0008776">
    <property type="term" value="F:acetate kinase activity"/>
    <property type="evidence" value="ECO:0007669"/>
    <property type="project" value="UniProtKB-UniRule"/>
</dbReference>
<comment type="subcellular location">
    <subcellularLocation>
        <location evidence="6">Cytoplasm</location>
    </subcellularLocation>
</comment>
<evidence type="ECO:0000256" key="6">
    <source>
        <dbReference type="HAMAP-Rule" id="MF_00020"/>
    </source>
</evidence>
<feature type="binding site" evidence="6">
    <location>
        <position position="14"/>
    </location>
    <ligand>
        <name>ATP</name>
        <dbReference type="ChEBI" id="CHEBI:30616"/>
    </ligand>
</feature>
<dbReference type="GO" id="GO:0006085">
    <property type="term" value="P:acetyl-CoA biosynthetic process"/>
    <property type="evidence" value="ECO:0007669"/>
    <property type="project" value="UniProtKB-UniRule"/>
</dbReference>
<evidence type="ECO:0000256" key="4">
    <source>
        <dbReference type="ARBA" id="ARBA00022777"/>
    </source>
</evidence>
<feature type="site" description="Transition state stabilizer" evidence="6">
    <location>
        <position position="180"/>
    </location>
</feature>
<gene>
    <name evidence="6" type="primary">ackA</name>
    <name evidence="8" type="ORF">FE784_24880</name>
</gene>
<dbReference type="PROSITE" id="PS01076">
    <property type="entry name" value="ACETATE_KINASE_2"/>
    <property type="match status" value="1"/>
</dbReference>
<keyword evidence="4 6" id="KW-0418">Kinase</keyword>
<feature type="active site" description="Proton donor/acceptor" evidence="6">
    <location>
        <position position="148"/>
    </location>
</feature>
<feature type="binding site" evidence="6">
    <location>
        <position position="91"/>
    </location>
    <ligand>
        <name>substrate</name>
    </ligand>
</feature>
<reference evidence="8 9" key="1">
    <citation type="submission" date="2019-05" db="EMBL/GenBank/DDBJ databases">
        <title>We sequenced the genome of Paenibacillus hemerocallicola KCTC 33185 for further insight into its adaptation and study the phylogeny of Paenibacillus.</title>
        <authorList>
            <person name="Narsing Rao M.P."/>
        </authorList>
    </citation>
    <scope>NUCLEOTIDE SEQUENCE [LARGE SCALE GENOMIC DNA]</scope>
    <source>
        <strain evidence="8 9">KCTC 33185</strain>
    </source>
</reference>
<evidence type="ECO:0000313" key="9">
    <source>
        <dbReference type="Proteomes" id="UP000307943"/>
    </source>
</evidence>
<comment type="catalytic activity">
    <reaction evidence="6">
        <text>acetate + ATP = acetyl phosphate + ADP</text>
        <dbReference type="Rhea" id="RHEA:11352"/>
        <dbReference type="ChEBI" id="CHEBI:22191"/>
        <dbReference type="ChEBI" id="CHEBI:30089"/>
        <dbReference type="ChEBI" id="CHEBI:30616"/>
        <dbReference type="ChEBI" id="CHEBI:456216"/>
        <dbReference type="EC" id="2.7.2.1"/>
    </reaction>
</comment>
<keyword evidence="6" id="KW-0479">Metal-binding</keyword>